<proteinExistence type="predicted"/>
<reference evidence="2" key="1">
    <citation type="journal article" date="2020" name="Environ. Microbiol.">
        <title>The novel and transferable erm(51) gene confers Macrolides, Lincosamides, and Streptogramins B (MLSB) resistance to clonal Rhodococcus equi in the environment.</title>
        <authorList>
            <person name="Huber L."/>
            <person name="Giguere S."/>
            <person name="Slovis N.M."/>
            <person name="Alvarez-Narvaez S."/>
            <person name="Hart K.A."/>
            <person name="Greiter M."/>
            <person name="Morris E.R.A."/>
            <person name="Cohen N.D."/>
        </authorList>
    </citation>
    <scope>NUCLEOTIDE SEQUENCE</scope>
    <source>
        <strain evidence="2">Lh_116_1</strain>
    </source>
</reference>
<dbReference type="EMBL" id="WVBC01000002">
    <property type="protein sequence ID" value="NKT77297.1"/>
    <property type="molecule type" value="Genomic_DNA"/>
</dbReference>
<organism evidence="2 3">
    <name type="scientific">Rhodococcus hoagii</name>
    <name type="common">Corynebacterium equii</name>
    <dbReference type="NCBI Taxonomy" id="43767"/>
    <lineage>
        <taxon>Bacteria</taxon>
        <taxon>Bacillati</taxon>
        <taxon>Actinomycetota</taxon>
        <taxon>Actinomycetes</taxon>
        <taxon>Mycobacteriales</taxon>
        <taxon>Nocardiaceae</taxon>
        <taxon>Prescottella</taxon>
    </lineage>
</organism>
<dbReference type="Proteomes" id="UP000603463">
    <property type="component" value="Unassembled WGS sequence"/>
</dbReference>
<dbReference type="Pfam" id="PF00462">
    <property type="entry name" value="Glutaredoxin"/>
    <property type="match status" value="1"/>
</dbReference>
<comment type="caution">
    <text evidence="2">The sequence shown here is derived from an EMBL/GenBank/DDBJ whole genome shotgun (WGS) entry which is preliminary data.</text>
</comment>
<dbReference type="InterPro" id="IPR002109">
    <property type="entry name" value="Glutaredoxin"/>
</dbReference>
<dbReference type="InterPro" id="IPR036249">
    <property type="entry name" value="Thioredoxin-like_sf"/>
</dbReference>
<protein>
    <submittedName>
        <fullName evidence="2">NrdH-redoxin</fullName>
    </submittedName>
</protein>
<accession>A0A9Q5EYJ8</accession>
<feature type="domain" description="Glutaredoxin" evidence="1">
    <location>
        <begin position="5"/>
        <end position="59"/>
    </location>
</feature>
<dbReference type="AlphaFoldDB" id="A0A9Q5EYJ8"/>
<sequence length="84" mass="9521">MTLQITVYSTPHCVKCDRTKKQLDKLGLEYTSIDITEDADAYTYATSLNPDYRVAPIVTVTRPDGTMSHWSDYRYDNIAALANL</sequence>
<dbReference type="Gene3D" id="3.40.30.10">
    <property type="entry name" value="Glutaredoxin"/>
    <property type="match status" value="1"/>
</dbReference>
<evidence type="ECO:0000313" key="2">
    <source>
        <dbReference type="EMBL" id="NKT77297.1"/>
    </source>
</evidence>
<gene>
    <name evidence="2" type="ORF">GS882_03590</name>
</gene>
<name>A0A9Q5EYJ8_RHOHA</name>
<evidence type="ECO:0000313" key="3">
    <source>
        <dbReference type="Proteomes" id="UP000603463"/>
    </source>
</evidence>
<dbReference type="SUPFAM" id="SSF52833">
    <property type="entry name" value="Thioredoxin-like"/>
    <property type="match status" value="1"/>
</dbReference>
<dbReference type="PROSITE" id="PS51354">
    <property type="entry name" value="GLUTAREDOXIN_2"/>
    <property type="match status" value="1"/>
</dbReference>
<dbReference type="CDD" id="cd02976">
    <property type="entry name" value="NrdH"/>
    <property type="match status" value="1"/>
</dbReference>
<evidence type="ECO:0000259" key="1">
    <source>
        <dbReference type="Pfam" id="PF00462"/>
    </source>
</evidence>